<dbReference type="GO" id="GO:0070531">
    <property type="term" value="C:BRCA1-A complex"/>
    <property type="evidence" value="ECO:0007669"/>
    <property type="project" value="TreeGrafter"/>
</dbReference>
<feature type="region of interest" description="Disordered" evidence="10">
    <location>
        <begin position="1491"/>
        <end position="1510"/>
    </location>
</feature>
<feature type="compositionally biased region" description="Basic and acidic residues" evidence="10">
    <location>
        <begin position="1378"/>
        <end position="1388"/>
    </location>
</feature>
<evidence type="ECO:0000256" key="9">
    <source>
        <dbReference type="PROSITE-ProRule" id="PRU00175"/>
    </source>
</evidence>
<feature type="compositionally biased region" description="Polar residues" evidence="10">
    <location>
        <begin position="951"/>
        <end position="961"/>
    </location>
</feature>
<feature type="compositionally biased region" description="Polar residues" evidence="10">
    <location>
        <begin position="1733"/>
        <end position="1742"/>
    </location>
</feature>
<dbReference type="InterPro" id="IPR027370">
    <property type="entry name" value="Znf-RING_euk"/>
</dbReference>
<feature type="compositionally biased region" description="Low complexity" evidence="10">
    <location>
        <begin position="1120"/>
        <end position="1131"/>
    </location>
</feature>
<keyword evidence="8" id="KW-0539">Nucleus</keyword>
<dbReference type="GO" id="GO:0045944">
    <property type="term" value="P:positive regulation of transcription by RNA polymerase II"/>
    <property type="evidence" value="ECO:0007669"/>
    <property type="project" value="TreeGrafter"/>
</dbReference>
<comment type="subcellular location">
    <subcellularLocation>
        <location evidence="1">Nucleus</location>
    </subcellularLocation>
</comment>
<name>A0A3R7QH43_PENVA</name>
<dbReference type="GO" id="GO:0000724">
    <property type="term" value="P:double-strand break repair via homologous recombination"/>
    <property type="evidence" value="ECO:0007669"/>
    <property type="project" value="TreeGrafter"/>
</dbReference>
<feature type="compositionally biased region" description="Polar residues" evidence="10">
    <location>
        <begin position="438"/>
        <end position="459"/>
    </location>
</feature>
<reference evidence="13 14" key="1">
    <citation type="submission" date="2018-04" db="EMBL/GenBank/DDBJ databases">
        <authorList>
            <person name="Zhang X."/>
            <person name="Yuan J."/>
            <person name="Li F."/>
            <person name="Xiang J."/>
        </authorList>
    </citation>
    <scope>NUCLEOTIDE SEQUENCE [LARGE SCALE GENOMIC DNA]</scope>
    <source>
        <tissue evidence="13">Muscle</tissue>
    </source>
</reference>
<proteinExistence type="predicted"/>
<keyword evidence="2" id="KW-0479">Metal-binding</keyword>
<feature type="compositionally biased region" description="Polar residues" evidence="10">
    <location>
        <begin position="1390"/>
        <end position="1410"/>
    </location>
</feature>
<feature type="compositionally biased region" description="Basic and acidic residues" evidence="10">
    <location>
        <begin position="1745"/>
        <end position="1766"/>
    </location>
</feature>
<feature type="region of interest" description="Disordered" evidence="10">
    <location>
        <begin position="1996"/>
        <end position="2018"/>
    </location>
</feature>
<feature type="compositionally biased region" description="Basic and acidic residues" evidence="10">
    <location>
        <begin position="1086"/>
        <end position="1095"/>
    </location>
</feature>
<feature type="region of interest" description="Disordered" evidence="10">
    <location>
        <begin position="847"/>
        <end position="917"/>
    </location>
</feature>
<feature type="compositionally biased region" description="Polar residues" evidence="10">
    <location>
        <begin position="1527"/>
        <end position="1540"/>
    </location>
</feature>
<evidence type="ECO:0000256" key="6">
    <source>
        <dbReference type="ARBA" id="ARBA00022833"/>
    </source>
</evidence>
<keyword evidence="3" id="KW-0677">Repeat</keyword>
<comment type="caution">
    <text evidence="13">The sequence shown here is derived from an EMBL/GenBank/DDBJ whole genome shotgun (WGS) entry which is preliminary data.</text>
</comment>
<dbReference type="PROSITE" id="PS50089">
    <property type="entry name" value="ZF_RING_2"/>
    <property type="match status" value="1"/>
</dbReference>
<dbReference type="OrthoDB" id="2384350at2759"/>
<dbReference type="InterPro" id="IPR031099">
    <property type="entry name" value="BRCA1-associated"/>
</dbReference>
<feature type="compositionally biased region" description="Polar residues" evidence="10">
    <location>
        <begin position="759"/>
        <end position="768"/>
    </location>
</feature>
<feature type="compositionally biased region" description="Polar residues" evidence="10">
    <location>
        <begin position="889"/>
        <end position="900"/>
    </location>
</feature>
<feature type="region of interest" description="Disordered" evidence="10">
    <location>
        <begin position="218"/>
        <end position="259"/>
    </location>
</feature>
<dbReference type="InterPro" id="IPR013083">
    <property type="entry name" value="Znf_RING/FYVE/PHD"/>
</dbReference>
<dbReference type="SMART" id="SM00292">
    <property type="entry name" value="BRCT"/>
    <property type="match status" value="2"/>
</dbReference>
<evidence type="ECO:0000313" key="13">
    <source>
        <dbReference type="EMBL" id="ROT78680.1"/>
    </source>
</evidence>
<dbReference type="EMBL" id="QCYY01001347">
    <property type="protein sequence ID" value="ROT78680.1"/>
    <property type="molecule type" value="Genomic_DNA"/>
</dbReference>
<feature type="region of interest" description="Disordered" evidence="10">
    <location>
        <begin position="1197"/>
        <end position="1281"/>
    </location>
</feature>
<feature type="region of interest" description="Disordered" evidence="10">
    <location>
        <begin position="435"/>
        <end position="459"/>
    </location>
</feature>
<feature type="compositionally biased region" description="Low complexity" evidence="10">
    <location>
        <begin position="1496"/>
        <end position="1510"/>
    </location>
</feature>
<feature type="region of interest" description="Disordered" evidence="10">
    <location>
        <begin position="722"/>
        <end position="825"/>
    </location>
</feature>
<evidence type="ECO:0000256" key="1">
    <source>
        <dbReference type="ARBA" id="ARBA00004123"/>
    </source>
</evidence>
<dbReference type="InterPro" id="IPR001357">
    <property type="entry name" value="BRCT_dom"/>
</dbReference>
<gene>
    <name evidence="13" type="ORF">C7M84_002611</name>
</gene>
<feature type="compositionally biased region" description="Low complexity" evidence="10">
    <location>
        <begin position="1633"/>
        <end position="1643"/>
    </location>
</feature>
<evidence type="ECO:0000256" key="7">
    <source>
        <dbReference type="ARBA" id="ARBA00023204"/>
    </source>
</evidence>
<feature type="compositionally biased region" description="Basic and acidic residues" evidence="10">
    <location>
        <begin position="1661"/>
        <end position="1671"/>
    </location>
</feature>
<feature type="compositionally biased region" description="Acidic residues" evidence="10">
    <location>
        <begin position="904"/>
        <end position="917"/>
    </location>
</feature>
<feature type="compositionally biased region" description="Basic and acidic residues" evidence="10">
    <location>
        <begin position="1996"/>
        <end position="2008"/>
    </location>
</feature>
<feature type="compositionally biased region" description="Polar residues" evidence="10">
    <location>
        <begin position="871"/>
        <end position="881"/>
    </location>
</feature>
<feature type="compositionally biased region" description="Low complexity" evidence="10">
    <location>
        <begin position="1157"/>
        <end position="1176"/>
    </location>
</feature>
<feature type="compositionally biased region" description="Polar residues" evidence="10">
    <location>
        <begin position="796"/>
        <end position="812"/>
    </location>
</feature>
<feature type="region of interest" description="Disordered" evidence="10">
    <location>
        <begin position="942"/>
        <end position="1180"/>
    </location>
</feature>
<dbReference type="GO" id="GO:0008270">
    <property type="term" value="F:zinc ion binding"/>
    <property type="evidence" value="ECO:0007669"/>
    <property type="project" value="UniProtKB-KW"/>
</dbReference>
<keyword evidence="6" id="KW-0862">Zinc</keyword>
<dbReference type="Gene3D" id="3.40.50.10190">
    <property type="entry name" value="BRCT domain"/>
    <property type="match status" value="2"/>
</dbReference>
<evidence type="ECO:0000256" key="8">
    <source>
        <dbReference type="ARBA" id="ARBA00023242"/>
    </source>
</evidence>
<sequence>MEERLNQMSAVLQAMQKTLECNICLDLMNKPLTTKCGHSFCSECIHQVVKGPRSSAQCPLCMTNITRRSLGHNNKITNLVIAVRKIIASIKKDCCFEVTPSKYRPRPRPVISPEDDDSENEENDEPRRGTRKRGVTSHYNPEVHVPKPRAKSAKQRILATDNGQELSLHTDVRSDRFLKSEEGGTDQNRAVVDVISQEHSYSSPTKQEPVVRTSLIPTISRGRGGRGGVSLRGKSKMTSTSLKGKADAHMSGKPFGNGMKTGPSTYSTKKAEQQLEKNLLSVSQQDNGCIFPGEAMVSVQEDTDHLSKKLGRVEPADKVANWLTTSSEVGFRIGVTQSTDTLSTESEDNQLYQKAKDKGPSNSKLIEPKVNVMKKGNKKFIYPNEGTELSESKSATTTSSSQSVKKFFKLKVNEVVSSTLTESHLPIVKHDAKHDQSMLPQASSDDPYSFIPSQKTPKQLKTVEKRGQEVKSRARGMLKMSRGRVRGRGRGRGLIQAESSSTEPAGIFDESCVSTVDTTMLKQSTPLAKVNKMKQDIDISVIRPPDTVINFADNEPLPSVIVQTHADIEDDYGIPDSCPVNTKDEFDVLVSEAKDVCKTTPQGTQQIDGPEIDAEADLLFVTPAQGPDQPLDIITGKPKSAEDPSQQANTEAGCRTKKKRASDDSDSGNERSKRARVKKSSSSSGSDAESTQSSKKSKTKAEKAKEEVEALCSMFEEIEDHTLSTVSLVEAEKDNKKQEKEKEESMRSNISVFDKTLENTKLNRSIASTEGGKSAMPPPKAPVRNKKVKFHESLEENSAPSTSKDSLSSVATRSAGKKTIPRISHNARYASEMKLVEPSKNLAVSVSVKDTKSPGWSHVAGARKDLKTRHTSLNITGGEQRNINDSRTEGGTSVLSSKIAPSSEESEVSIDDQTQDYDVEHLCSSQSKKERVKKLKEIVSQLNKPEEESETVATHGNNVNSKETKPAIKESDSEKNKLGVQELNNKGSKSAVKEISGGEIKNLSTEVSSKNTKSADKEVRSKLIKSGTKDASDKESKSFGKKEDTYEDESTVKQIKSKENRCDTKLVLPPTACTTSIESKAAQKQGIDEKPKENSCHSSALLNPAETEPFECTEEPTRKSSVSSSSSDSTSNQVKGRLKRPTRAEQRNITSRLSRTSARQLNSSSSKLSRKTFSLSVNTQDLSTLHSDYEILSSLEDTEKPNCVPDPSGQKSVTSSNKVPEALKPKKSASTSSETSSVISKPRPPHHAMSSSTASDLLDNEKNKKDISPPATSLPTEATYSNQLVSEDSKVIPFRSVGPLCSKRCDEAGKGEAVALVGSTNRDLCLHAIPCEVYQVLMKYMTLLVTQQDNHSVCCGSSNLPKLLNSKEVQTSPMSEATEEKMHVEKKLQLKSSDSTSLVKPNSESDSQVIPNSCETQEMDIAIPLPASIGVKTKARKDAAADTETVVEAENDRSNLICLREEENKDTVTVKSALSSEISLDKNCLMPQKKKFDNASSSQNSDSQSSQMSTSLLAAPDVIETKHGRLTRSTNSSGDANSQAGEGRSVEKYDRGQHASQKVKERAGVGKTMVSKNNLVEVEKENLKNDSTLPVAISRPRRKPLQSGQPVIENIMSQLTKEEKRQVAEKIELSQIQNQSSHNIQKSLSTQNRPANSKPLFMSDESSHASRKQKDVLTVGSKNLEEEQEESDSDSPLKASLESKRQTFKRIRRPSSGSSSDDSDSDSVQPRKRKAKTISSSDSIQMSGRFKEGKSKENLEQHQLDSEEMRDLERLDKNVWEFFGHPDEDLLTNKDDDDKSSHVSIDDPSQKKDIIEFENDALVPSLPSDEDIPSTEDVMRNVQMDMDLVKKMRQQGQGDPEVISLISQEIQETAPSTQKPTFSASTKSLFNKVDKNLTKAEDLLCSGNSLFGGIVTPVDEPKSNSTKTTTVGNTKTKSNKEKAEMVDESDRDTEEDTENMSHSSAYSSQSEAISTQKREEVKDEVEMLKARVRELEAVVKKKETEESAKRNEDPEDDVLPPTCPTEISDTESEELFSSLPDLTACTQPKLPVSGFEKKTTKLSMSGPPMLVCTGLNSSELSKVQDLVNKLAPPGTKLMKSWVDGITHVVVKTDADRMAQRTLKYLYGVANGCWVVMLEWILDSITLKQLQNEEEYEVLDCTGVPGPHRARTTITPLFHGCEFYLIPPFMDVTLEQLQEMLEQCGARVVDSLQKFSQSKQSLKLIVLQTDGDHETDNIWKKHKKVCVAHDWIIECIGMYARICISPYIIGSPSQSHIAASNLPYALMQETQEL</sequence>
<evidence type="ECO:0000313" key="14">
    <source>
        <dbReference type="Proteomes" id="UP000283509"/>
    </source>
</evidence>
<feature type="compositionally biased region" description="Basic and acidic residues" evidence="10">
    <location>
        <begin position="730"/>
        <end position="746"/>
    </location>
</feature>
<feature type="compositionally biased region" description="Polar residues" evidence="10">
    <location>
        <begin position="1002"/>
        <end position="1012"/>
    </location>
</feature>
<dbReference type="PROSITE" id="PS00518">
    <property type="entry name" value="ZF_RING_1"/>
    <property type="match status" value="1"/>
</dbReference>
<feature type="compositionally biased region" description="Basic and acidic residues" evidence="10">
    <location>
        <begin position="1544"/>
        <end position="1564"/>
    </location>
</feature>
<feature type="domain" description="BRCT" evidence="12">
    <location>
        <begin position="2168"/>
        <end position="2264"/>
    </location>
</feature>
<dbReference type="Proteomes" id="UP000283509">
    <property type="component" value="Unassembled WGS sequence"/>
</dbReference>
<feature type="compositionally biased region" description="Polar residues" evidence="10">
    <location>
        <begin position="1209"/>
        <end position="1218"/>
    </location>
</feature>
<dbReference type="InterPro" id="IPR036420">
    <property type="entry name" value="BRCT_dom_sf"/>
</dbReference>
<feature type="region of interest" description="Disordered" evidence="10">
    <location>
        <begin position="1522"/>
        <end position="1567"/>
    </location>
</feature>
<feature type="compositionally biased region" description="Low complexity" evidence="10">
    <location>
        <begin position="1919"/>
        <end position="1932"/>
    </location>
</feature>
<evidence type="ECO:0000256" key="10">
    <source>
        <dbReference type="SAM" id="MobiDB-lite"/>
    </source>
</evidence>
<dbReference type="PROSITE" id="PS50172">
    <property type="entry name" value="BRCT"/>
    <property type="match status" value="2"/>
</dbReference>
<dbReference type="STRING" id="6689.A0A3R7QH43"/>
<keyword evidence="4" id="KW-0227">DNA damage</keyword>
<feature type="region of interest" description="Disordered" evidence="10">
    <location>
        <begin position="1914"/>
        <end position="1976"/>
    </location>
</feature>
<dbReference type="GO" id="GO:0004842">
    <property type="term" value="F:ubiquitin-protein transferase activity"/>
    <property type="evidence" value="ECO:0007669"/>
    <property type="project" value="TreeGrafter"/>
</dbReference>
<reference evidence="13 14" key="2">
    <citation type="submission" date="2019-01" db="EMBL/GenBank/DDBJ databases">
        <title>The decoding of complex shrimp genome reveals the adaptation for benthos swimmer, frequently molting mechanism and breeding impact on genome.</title>
        <authorList>
            <person name="Sun Y."/>
            <person name="Gao Y."/>
            <person name="Yu Y."/>
        </authorList>
    </citation>
    <scope>NUCLEOTIDE SEQUENCE [LARGE SCALE GENOMIC DNA]</scope>
    <source>
        <tissue evidence="13">Muscle</tissue>
    </source>
</reference>
<evidence type="ECO:0000256" key="3">
    <source>
        <dbReference type="ARBA" id="ARBA00022737"/>
    </source>
</evidence>
<feature type="region of interest" description="Disordered" evidence="10">
    <location>
        <begin position="1366"/>
        <end position="1410"/>
    </location>
</feature>
<feature type="compositionally biased region" description="Basic and acidic residues" evidence="10">
    <location>
        <begin position="962"/>
        <end position="977"/>
    </location>
</feature>
<dbReference type="PANTHER" id="PTHR13763">
    <property type="entry name" value="BREAST CANCER TYPE 1 SUSCEPTIBILITY PROTEIN BRCA1"/>
    <property type="match status" value="1"/>
</dbReference>
<feature type="domain" description="BRCT" evidence="12">
    <location>
        <begin position="2090"/>
        <end position="2153"/>
    </location>
</feature>
<keyword evidence="5 9" id="KW-0863">Zinc-finger</keyword>
<dbReference type="InterPro" id="IPR017907">
    <property type="entry name" value="Znf_RING_CS"/>
</dbReference>
<feature type="region of interest" description="Disordered" evidence="10">
    <location>
        <begin position="1780"/>
        <end position="1807"/>
    </location>
</feature>
<feature type="compositionally biased region" description="Acidic residues" evidence="10">
    <location>
        <begin position="113"/>
        <end position="124"/>
    </location>
</feature>
<organism evidence="13 14">
    <name type="scientific">Penaeus vannamei</name>
    <name type="common">Whiteleg shrimp</name>
    <name type="synonym">Litopenaeus vannamei</name>
    <dbReference type="NCBI Taxonomy" id="6689"/>
    <lineage>
        <taxon>Eukaryota</taxon>
        <taxon>Metazoa</taxon>
        <taxon>Ecdysozoa</taxon>
        <taxon>Arthropoda</taxon>
        <taxon>Crustacea</taxon>
        <taxon>Multicrustacea</taxon>
        <taxon>Malacostraca</taxon>
        <taxon>Eumalacostraca</taxon>
        <taxon>Eucarida</taxon>
        <taxon>Decapoda</taxon>
        <taxon>Dendrobranchiata</taxon>
        <taxon>Penaeoidea</taxon>
        <taxon>Penaeidae</taxon>
        <taxon>Penaeus</taxon>
    </lineage>
</organism>
<dbReference type="GO" id="GO:0031436">
    <property type="term" value="C:BRCA1-BARD1 complex"/>
    <property type="evidence" value="ECO:0007669"/>
    <property type="project" value="TreeGrafter"/>
</dbReference>
<dbReference type="SMART" id="SM00184">
    <property type="entry name" value="RING"/>
    <property type="match status" value="1"/>
</dbReference>
<feature type="region of interest" description="Disordered" evidence="10">
    <location>
        <begin position="623"/>
        <end position="707"/>
    </location>
</feature>
<feature type="compositionally biased region" description="Low complexity" evidence="10">
    <location>
        <begin position="1957"/>
        <end position="1970"/>
    </location>
</feature>
<dbReference type="Pfam" id="PF13445">
    <property type="entry name" value="zf-RING_UBOX"/>
    <property type="match status" value="1"/>
</dbReference>
<feature type="compositionally biased region" description="Polar residues" evidence="10">
    <location>
        <begin position="1270"/>
        <end position="1281"/>
    </location>
</feature>
<dbReference type="PANTHER" id="PTHR13763:SF0">
    <property type="entry name" value="BREAST CANCER TYPE 1 SUSCEPTIBILITY PROTEIN"/>
    <property type="match status" value="1"/>
</dbReference>
<dbReference type="Pfam" id="PF00533">
    <property type="entry name" value="BRCT"/>
    <property type="match status" value="2"/>
</dbReference>
<feature type="compositionally biased region" description="Low complexity" evidence="10">
    <location>
        <begin position="680"/>
        <end position="694"/>
    </location>
</feature>
<dbReference type="SUPFAM" id="SSF57850">
    <property type="entry name" value="RING/U-box"/>
    <property type="match status" value="1"/>
</dbReference>
<evidence type="ECO:0000259" key="11">
    <source>
        <dbReference type="PROSITE" id="PS50089"/>
    </source>
</evidence>
<feature type="domain" description="RING-type" evidence="11">
    <location>
        <begin position="21"/>
        <end position="61"/>
    </location>
</feature>
<feature type="compositionally biased region" description="Polar residues" evidence="10">
    <location>
        <begin position="1147"/>
        <end position="1156"/>
    </location>
</feature>
<dbReference type="Gene3D" id="3.30.40.10">
    <property type="entry name" value="Zinc/RING finger domain, C3HC4 (zinc finger)"/>
    <property type="match status" value="1"/>
</dbReference>
<dbReference type="SUPFAM" id="SSF52113">
    <property type="entry name" value="BRCT domain"/>
    <property type="match status" value="2"/>
</dbReference>
<keyword evidence="7" id="KW-0234">DNA repair</keyword>
<feature type="region of interest" description="Disordered" evidence="10">
    <location>
        <begin position="1633"/>
        <end position="1766"/>
    </location>
</feature>
<protein>
    <submittedName>
        <fullName evidence="13">Putative breast cancer type 1 susceptibility protein-like isoform X2</fullName>
    </submittedName>
</protein>
<feature type="region of interest" description="Disordered" evidence="10">
    <location>
        <begin position="105"/>
        <end position="167"/>
    </location>
</feature>
<dbReference type="InterPro" id="IPR001841">
    <property type="entry name" value="Znf_RING"/>
</dbReference>
<evidence type="ECO:0000259" key="12">
    <source>
        <dbReference type="PROSITE" id="PS50172"/>
    </source>
</evidence>
<evidence type="ECO:0000256" key="5">
    <source>
        <dbReference type="ARBA" id="ARBA00022771"/>
    </source>
</evidence>
<evidence type="ECO:0000256" key="2">
    <source>
        <dbReference type="ARBA" id="ARBA00022723"/>
    </source>
</evidence>
<feature type="compositionally biased region" description="Basic and acidic residues" evidence="10">
    <location>
        <begin position="1013"/>
        <end position="1044"/>
    </location>
</feature>
<keyword evidence="14" id="KW-1185">Reference proteome</keyword>
<accession>A0A3R7QH43</accession>
<evidence type="ECO:0000256" key="4">
    <source>
        <dbReference type="ARBA" id="ARBA00022763"/>
    </source>
</evidence>
<feature type="compositionally biased region" description="Acidic residues" evidence="10">
    <location>
        <begin position="1942"/>
        <end position="1954"/>
    </location>
</feature>
<feature type="compositionally biased region" description="Low complexity" evidence="10">
    <location>
        <begin position="1228"/>
        <end position="1241"/>
    </location>
</feature>